<name>A0ABQ3VTN8_9CHLR</name>
<evidence type="ECO:0000256" key="3">
    <source>
        <dbReference type="ARBA" id="ARBA00022692"/>
    </source>
</evidence>
<keyword evidence="5 6" id="KW-0472">Membrane</keyword>
<evidence type="ECO:0000259" key="7">
    <source>
        <dbReference type="Pfam" id="PF06271"/>
    </source>
</evidence>
<accession>A0ABQ3VTN8</accession>
<comment type="subcellular location">
    <subcellularLocation>
        <location evidence="1">Cell membrane</location>
        <topology evidence="1">Multi-pass membrane protein</topology>
    </subcellularLocation>
</comment>
<keyword evidence="4 6" id="KW-1133">Transmembrane helix</keyword>
<protein>
    <recommendedName>
        <fullName evidence="7">RDD domain-containing protein</fullName>
    </recommendedName>
</protein>
<evidence type="ECO:0000256" key="2">
    <source>
        <dbReference type="ARBA" id="ARBA00022475"/>
    </source>
</evidence>
<comment type="caution">
    <text evidence="8">The sequence shown here is derived from an EMBL/GenBank/DDBJ whole genome shotgun (WGS) entry which is preliminary data.</text>
</comment>
<gene>
    <name evidence="8" type="ORF">KSZ_71810</name>
</gene>
<feature type="domain" description="RDD" evidence="7">
    <location>
        <begin position="23"/>
        <end position="190"/>
    </location>
</feature>
<evidence type="ECO:0000256" key="5">
    <source>
        <dbReference type="ARBA" id="ARBA00023136"/>
    </source>
</evidence>
<dbReference type="InterPro" id="IPR010432">
    <property type="entry name" value="RDD"/>
</dbReference>
<organism evidence="8 9">
    <name type="scientific">Dictyobacter formicarum</name>
    <dbReference type="NCBI Taxonomy" id="2778368"/>
    <lineage>
        <taxon>Bacteria</taxon>
        <taxon>Bacillati</taxon>
        <taxon>Chloroflexota</taxon>
        <taxon>Ktedonobacteria</taxon>
        <taxon>Ktedonobacterales</taxon>
        <taxon>Dictyobacteraceae</taxon>
        <taxon>Dictyobacter</taxon>
    </lineage>
</organism>
<reference evidence="8 9" key="1">
    <citation type="journal article" date="2021" name="Int. J. Syst. Evol. Microbiol.">
        <title>Reticulibacter mediterranei gen. nov., sp. nov., within the new family Reticulibacteraceae fam. nov., and Ktedonospora formicarum gen. nov., sp. nov., Ktedonobacter robiniae sp. nov., Dictyobacter formicarum sp. nov. and Dictyobacter arantiisoli sp. nov., belonging to the class Ktedonobacteria.</title>
        <authorList>
            <person name="Yabe S."/>
            <person name="Zheng Y."/>
            <person name="Wang C.M."/>
            <person name="Sakai Y."/>
            <person name="Abe K."/>
            <person name="Yokota A."/>
            <person name="Donadio S."/>
            <person name="Cavaletti L."/>
            <person name="Monciardini P."/>
        </authorList>
    </citation>
    <scope>NUCLEOTIDE SEQUENCE [LARGE SCALE GENOMIC DNA]</scope>
    <source>
        <strain evidence="8 9">SOSP1-9</strain>
    </source>
</reference>
<feature type="transmembrane region" description="Helical" evidence="6">
    <location>
        <begin position="31"/>
        <end position="53"/>
    </location>
</feature>
<dbReference type="Proteomes" id="UP000635565">
    <property type="component" value="Unassembled WGS sequence"/>
</dbReference>
<dbReference type="InterPro" id="IPR051791">
    <property type="entry name" value="Pra-immunoreactive"/>
</dbReference>
<keyword evidence="9" id="KW-1185">Reference proteome</keyword>
<sequence>MPVSKDTAKIEAKKQETLSMMFASMWRRCSAFLLDYLIISAYLILLVIIGLGLRSGPFKTIFQIMFADPNVSEVSAFLLLVLPVLLYFALSEHSSWQATWGKRKMGLRVTDASGIRLSLPRSLARSLLKLVPWELTHACLWRIPGWPTTPTTPSPIVTTGLVLVWVLVGAYLISMLVGKKRQTLYDWIAGTYVVVVPRPDHLRAPERRQVEIR</sequence>
<dbReference type="PANTHER" id="PTHR36115">
    <property type="entry name" value="PROLINE-RICH ANTIGEN HOMOLOG-RELATED"/>
    <property type="match status" value="1"/>
</dbReference>
<dbReference type="Pfam" id="PF06271">
    <property type="entry name" value="RDD"/>
    <property type="match status" value="1"/>
</dbReference>
<feature type="transmembrane region" description="Helical" evidence="6">
    <location>
        <begin position="74"/>
        <end position="90"/>
    </location>
</feature>
<evidence type="ECO:0000256" key="1">
    <source>
        <dbReference type="ARBA" id="ARBA00004651"/>
    </source>
</evidence>
<evidence type="ECO:0000313" key="8">
    <source>
        <dbReference type="EMBL" id="GHO89175.1"/>
    </source>
</evidence>
<keyword evidence="3 6" id="KW-0812">Transmembrane</keyword>
<proteinExistence type="predicted"/>
<keyword evidence="2" id="KW-1003">Cell membrane</keyword>
<dbReference type="EMBL" id="BNJJ01000032">
    <property type="protein sequence ID" value="GHO89175.1"/>
    <property type="molecule type" value="Genomic_DNA"/>
</dbReference>
<evidence type="ECO:0000256" key="6">
    <source>
        <dbReference type="SAM" id="Phobius"/>
    </source>
</evidence>
<evidence type="ECO:0000256" key="4">
    <source>
        <dbReference type="ARBA" id="ARBA00022989"/>
    </source>
</evidence>
<feature type="transmembrane region" description="Helical" evidence="6">
    <location>
        <begin position="156"/>
        <end position="177"/>
    </location>
</feature>
<evidence type="ECO:0000313" key="9">
    <source>
        <dbReference type="Proteomes" id="UP000635565"/>
    </source>
</evidence>